<evidence type="ECO:0000313" key="1">
    <source>
        <dbReference type="EMBL" id="VAW80792.1"/>
    </source>
</evidence>
<gene>
    <name evidence="1" type="ORF">MNBD_GAMMA12-1156</name>
</gene>
<dbReference type="EMBL" id="UOFL01000204">
    <property type="protein sequence ID" value="VAW80792.1"/>
    <property type="molecule type" value="Genomic_DNA"/>
</dbReference>
<sequence>MRRERTISDEQYLQVSAQISTHSIDARISAVHLFAELGS</sequence>
<proteinExistence type="predicted"/>
<organism evidence="1">
    <name type="scientific">hydrothermal vent metagenome</name>
    <dbReference type="NCBI Taxonomy" id="652676"/>
    <lineage>
        <taxon>unclassified sequences</taxon>
        <taxon>metagenomes</taxon>
        <taxon>ecological metagenomes</taxon>
    </lineage>
</organism>
<accession>A0A3B0YZU4</accession>
<feature type="non-terminal residue" evidence="1">
    <location>
        <position position="39"/>
    </location>
</feature>
<reference evidence="1" key="1">
    <citation type="submission" date="2018-06" db="EMBL/GenBank/DDBJ databases">
        <authorList>
            <person name="Zhirakovskaya E."/>
        </authorList>
    </citation>
    <scope>NUCLEOTIDE SEQUENCE</scope>
</reference>
<protein>
    <submittedName>
        <fullName evidence="1">Uncharacterized protein</fullName>
    </submittedName>
</protein>
<dbReference type="AlphaFoldDB" id="A0A3B0YZU4"/>
<name>A0A3B0YZU4_9ZZZZ</name>